<feature type="domain" description="Bulb-type lectin" evidence="6">
    <location>
        <begin position="40"/>
        <end position="158"/>
    </location>
</feature>
<dbReference type="AlphaFoldDB" id="A0A178WAX8"/>
<evidence type="ECO:0000259" key="6">
    <source>
        <dbReference type="PROSITE" id="PS50927"/>
    </source>
</evidence>
<dbReference type="Proteomes" id="UP000078284">
    <property type="component" value="Chromosome 1"/>
</dbReference>
<keyword evidence="2" id="KW-0430">Lectin</keyword>
<proteinExistence type="predicted"/>
<dbReference type="PROSITE" id="PS50927">
    <property type="entry name" value="BULB_LECTIN"/>
    <property type="match status" value="1"/>
</dbReference>
<evidence type="ECO:0000256" key="4">
    <source>
        <dbReference type="ARBA" id="ARBA00023180"/>
    </source>
</evidence>
<keyword evidence="4" id="KW-0325">Glycoprotein</keyword>
<dbReference type="PIRSF" id="PIRSF002686">
    <property type="entry name" value="SLG"/>
    <property type="match status" value="1"/>
</dbReference>
<dbReference type="PANTHER" id="PTHR47976">
    <property type="entry name" value="G-TYPE LECTIN S-RECEPTOR-LIKE SERINE/THREONINE-PROTEIN KINASE SD2-5"/>
    <property type="match status" value="1"/>
</dbReference>
<keyword evidence="1 5" id="KW-0732">Signal</keyword>
<reference evidence="8" key="1">
    <citation type="journal article" date="2016" name="Proc. Natl. Acad. Sci. U.S.A.">
        <title>Chromosome-level assembly of Arabidopsis thaliana Ler reveals the extent of translocation and inversion polymorphisms.</title>
        <authorList>
            <person name="Zapata L."/>
            <person name="Ding J."/>
            <person name="Willing E.M."/>
            <person name="Hartwig B."/>
            <person name="Bezdan D."/>
            <person name="Jiao W.B."/>
            <person name="Patel V."/>
            <person name="Velikkakam James G."/>
            <person name="Koornneef M."/>
            <person name="Ossowski S."/>
            <person name="Schneeberger K."/>
        </authorList>
    </citation>
    <scope>NUCLEOTIDE SEQUENCE [LARGE SCALE GENOMIC DNA]</scope>
    <source>
        <strain evidence="8">cv. Landsberg erecta</strain>
    </source>
</reference>
<evidence type="ECO:0000313" key="8">
    <source>
        <dbReference type="Proteomes" id="UP000078284"/>
    </source>
</evidence>
<dbReference type="ExpressionAtlas" id="A0A178WAX8">
    <property type="expression patterns" value="baseline and differential"/>
</dbReference>
<evidence type="ECO:0000256" key="5">
    <source>
        <dbReference type="SAM" id="SignalP"/>
    </source>
</evidence>
<dbReference type="CDD" id="cd01098">
    <property type="entry name" value="PAN_AP_plant"/>
    <property type="match status" value="1"/>
</dbReference>
<dbReference type="InterPro" id="IPR035446">
    <property type="entry name" value="SLSG/EP1"/>
</dbReference>
<evidence type="ECO:0000256" key="3">
    <source>
        <dbReference type="ARBA" id="ARBA00023157"/>
    </source>
</evidence>
<organism evidence="7 8">
    <name type="scientific">Arabidopsis thaliana</name>
    <name type="common">Mouse-ear cress</name>
    <dbReference type="NCBI Taxonomy" id="3702"/>
    <lineage>
        <taxon>Eukaryota</taxon>
        <taxon>Viridiplantae</taxon>
        <taxon>Streptophyta</taxon>
        <taxon>Embryophyta</taxon>
        <taxon>Tracheophyta</taxon>
        <taxon>Spermatophyta</taxon>
        <taxon>Magnoliopsida</taxon>
        <taxon>eudicotyledons</taxon>
        <taxon>Gunneridae</taxon>
        <taxon>Pentapetalae</taxon>
        <taxon>rosids</taxon>
        <taxon>malvids</taxon>
        <taxon>Brassicales</taxon>
        <taxon>Brassicaceae</taxon>
        <taxon>Camelineae</taxon>
        <taxon>Arabidopsis</taxon>
    </lineage>
</organism>
<dbReference type="EMBL" id="LUHQ01000001">
    <property type="protein sequence ID" value="OAP15590.1"/>
    <property type="molecule type" value="Genomic_DNA"/>
</dbReference>
<comment type="caution">
    <text evidence="7">The sequence shown here is derived from an EMBL/GenBank/DDBJ whole genome shotgun (WGS) entry which is preliminary data.</text>
</comment>
<accession>A0A178WAX8</accession>
<protein>
    <recommendedName>
        <fullName evidence="6">Bulb-type lectin domain-containing protein</fullName>
    </recommendedName>
</protein>
<name>A0A178WAX8_ARATH</name>
<dbReference type="CDD" id="cd00028">
    <property type="entry name" value="B_lectin"/>
    <property type="match status" value="1"/>
</dbReference>
<dbReference type="PANTHER" id="PTHR47976:SF60">
    <property type="entry name" value="RECEPTOR-LIKE SERINE_THREONINE-PROTEIN KINASE"/>
    <property type="match status" value="1"/>
</dbReference>
<dbReference type="InterPro" id="IPR001480">
    <property type="entry name" value="Bulb-type_lectin_dom"/>
</dbReference>
<dbReference type="SMART" id="SM00108">
    <property type="entry name" value="B_lectin"/>
    <property type="match status" value="1"/>
</dbReference>
<sequence>MALASHILILLSLFLLISLVRPQVPPMEQFRFLNNGDFGESTVEYGASYRDLGVIRNQFRLCFFNTTPNAFTLAIGMGTGSSDSIIRWVWQANPQKPVQEEASLSFGPEGNLVLAQPDGRVVWQTMTENKGVIGLTMNENGNLVLFDDGGWPVWQSFEFPTDTLLVGQSLTLDGSKNKLVSRNNGSYSLILEPDRLVLNRLIPRSNNKSLVYHIIEGRFIPSATLYSAKDQGTTTQLGLATPGLRPEFPYKHFLARPRFNASQSFLRLDADGNLRIYSFDSKVTFLAWEVTFELFNHDNNNECWLPSKCGAFGICEDNQCVACPLGVGLMGWSKACKPKKVKSCDPKSFHYYRLGGVEHFMTKYNVGLALGESKCRGLCSGDCKCLGYFYDKSSFKCWISYELGTLVKVSDSRKVAYIKTPNV</sequence>
<evidence type="ECO:0000256" key="2">
    <source>
        <dbReference type="ARBA" id="ARBA00022734"/>
    </source>
</evidence>
<keyword evidence="3" id="KW-1015">Disulfide bond</keyword>
<dbReference type="Gene3D" id="2.90.10.10">
    <property type="entry name" value="Bulb-type lectin domain"/>
    <property type="match status" value="1"/>
</dbReference>
<dbReference type="Pfam" id="PF01453">
    <property type="entry name" value="B_lectin"/>
    <property type="match status" value="1"/>
</dbReference>
<feature type="chain" id="PRO_5008095765" description="Bulb-type lectin domain-containing protein" evidence="5">
    <location>
        <begin position="23"/>
        <end position="423"/>
    </location>
</feature>
<dbReference type="InterPro" id="IPR036426">
    <property type="entry name" value="Bulb-type_lectin_dom_sf"/>
</dbReference>
<dbReference type="GO" id="GO:0030246">
    <property type="term" value="F:carbohydrate binding"/>
    <property type="evidence" value="ECO:0007669"/>
    <property type="project" value="UniProtKB-KW"/>
</dbReference>
<evidence type="ECO:0000256" key="1">
    <source>
        <dbReference type="ARBA" id="ARBA00022729"/>
    </source>
</evidence>
<feature type="signal peptide" evidence="5">
    <location>
        <begin position="1"/>
        <end position="22"/>
    </location>
</feature>
<dbReference type="InterPro" id="IPR051343">
    <property type="entry name" value="G-type_lectin_kinases/EP1-like"/>
</dbReference>
<dbReference type="SUPFAM" id="SSF51110">
    <property type="entry name" value="alpha-D-mannose-specific plant lectins"/>
    <property type="match status" value="1"/>
</dbReference>
<evidence type="ECO:0000313" key="7">
    <source>
        <dbReference type="EMBL" id="OAP15590.1"/>
    </source>
</evidence>
<gene>
    <name evidence="7" type="ordered locus">AXX17_At1g17700</name>
</gene>